<keyword evidence="3" id="KW-1185">Reference proteome</keyword>
<organism evidence="2 3">
    <name type="scientific">Cafeteria roenbergensis</name>
    <name type="common">Marine flagellate</name>
    <dbReference type="NCBI Taxonomy" id="33653"/>
    <lineage>
        <taxon>Eukaryota</taxon>
        <taxon>Sar</taxon>
        <taxon>Stramenopiles</taxon>
        <taxon>Bigyra</taxon>
        <taxon>Opalozoa</taxon>
        <taxon>Bicosoecida</taxon>
        <taxon>Cafeteriaceae</taxon>
        <taxon>Cafeteria</taxon>
    </lineage>
</organism>
<feature type="compositionally biased region" description="Acidic residues" evidence="1">
    <location>
        <begin position="865"/>
        <end position="886"/>
    </location>
</feature>
<dbReference type="EMBL" id="VLTN01000001">
    <property type="protein sequence ID" value="KAA0157732.1"/>
    <property type="molecule type" value="Genomic_DNA"/>
</dbReference>
<feature type="compositionally biased region" description="Basic and acidic residues" evidence="1">
    <location>
        <begin position="164"/>
        <end position="174"/>
    </location>
</feature>
<feature type="compositionally biased region" description="Basic and acidic residues" evidence="1">
    <location>
        <begin position="516"/>
        <end position="542"/>
    </location>
</feature>
<dbReference type="PANTHER" id="PTHR35711">
    <property type="entry name" value="EXPRESSED PROTEIN"/>
    <property type="match status" value="1"/>
</dbReference>
<feature type="region of interest" description="Disordered" evidence="1">
    <location>
        <begin position="487"/>
        <end position="557"/>
    </location>
</feature>
<feature type="region of interest" description="Disordered" evidence="1">
    <location>
        <begin position="278"/>
        <end position="322"/>
    </location>
</feature>
<sequence length="923" mass="95510">MQPAGSGPAVFLAATHASPGMFLRDASQAIQLVADSVLARPADVAAALGKDEDKDLSKQALRIREDTAGLMGSALSESVRCDAARRAAAGGEAASASRKVWVHSAALAEVRAHAISVRPAAPEHASGGLVYDATTHSLVEAREGDCPTLLSPWGIAMTKAGRIRPRDDALDSRRPSRGSNETMEELVRRSEKEEEESGKRGQPVPAPLAGASRVVVQARVVFGTLECDAGKRVVAPLAELDEAEAVGIEGPAGWRGRQWSHPFGAADASRWGCIAGAQDGEAGDAAGGAADAASSDEEGSDEESRGRGPAASADDADPYAPTAVTSASGLARWWAGEESLARARSLAAVEAAVKADVGASESKDGSGARQGPSRAAVLRRSAVEHAAVRTRMAAARAYAGAAAGSGRQGSQPAVWKDGPSTALLASGPLLGDEGVPSPLAGAEGKAPWSARQETALRGLVARYTHWHEATFEISLVRPAPSWGRSMGLARTGLDGDPRGDSEEGDDDDDDDDDDDEHRAGGEGTSEERRAAALRRDLKRGVRADAPGRSGAGPVGAPRGLEAVLTRLVWEGKGLAGKGLRLFAEATGGVVLRGPDMVPEHGGWRLIGIDEAVPRGAWEADRRAAGAWEAAQGMAVASLTDGTDTDWTLGAEFLATLPAHMAARMGAADVGANHPTAVMSNVALLCRTQGPLMRHWPPAALGVVGNQRHIRAAMRERASWLDVEDDQDAAGGGRGKGEARAGATGADASEGGSDSEGAAMGSVQGRDGSEEEDGEEVPSPTEFGVGWHDGWEGLRPTEAMGQLVEMGQGPTLLLGDGRWAAMPTSTLYTWIGGEDEYAYAKRFASGFGFGQEGGNRGQHAGQSEQTEPDSDSDEGEEEEEEEEDSDAADAAVAVEDLISKPAPPAWAVAAVRQLATMADGSDRA</sequence>
<accession>A0A5A8CX21</accession>
<comment type="caution">
    <text evidence="2">The sequence shown here is derived from an EMBL/GenBank/DDBJ whole genome shotgun (WGS) entry which is preliminary data.</text>
</comment>
<dbReference type="AlphaFoldDB" id="A0A5A8CX21"/>
<feature type="region of interest" description="Disordered" evidence="1">
    <location>
        <begin position="849"/>
        <end position="898"/>
    </location>
</feature>
<feature type="region of interest" description="Disordered" evidence="1">
    <location>
        <begin position="357"/>
        <end position="377"/>
    </location>
</feature>
<feature type="compositionally biased region" description="Low complexity" evidence="1">
    <location>
        <begin position="278"/>
        <end position="293"/>
    </location>
</feature>
<evidence type="ECO:0000313" key="3">
    <source>
        <dbReference type="Proteomes" id="UP000323011"/>
    </source>
</evidence>
<evidence type="ECO:0000256" key="1">
    <source>
        <dbReference type="SAM" id="MobiDB-lite"/>
    </source>
</evidence>
<name>A0A5A8CX21_CAFRO</name>
<dbReference type="Proteomes" id="UP000323011">
    <property type="component" value="Unassembled WGS sequence"/>
</dbReference>
<evidence type="ECO:0000313" key="2">
    <source>
        <dbReference type="EMBL" id="KAA0157732.1"/>
    </source>
</evidence>
<dbReference type="PANTHER" id="PTHR35711:SF1">
    <property type="entry name" value="ECTODERMAL, ISOFORM F"/>
    <property type="match status" value="1"/>
</dbReference>
<feature type="region of interest" description="Disordered" evidence="1">
    <location>
        <begin position="720"/>
        <end position="792"/>
    </location>
</feature>
<feature type="compositionally biased region" description="Low complexity" evidence="1">
    <location>
        <begin position="307"/>
        <end position="322"/>
    </location>
</feature>
<feature type="region of interest" description="Disordered" evidence="1">
    <location>
        <begin position="164"/>
        <end position="206"/>
    </location>
</feature>
<proteinExistence type="predicted"/>
<gene>
    <name evidence="2" type="ORF">FNF29_00306</name>
</gene>
<protein>
    <submittedName>
        <fullName evidence="2">Uncharacterized protein</fullName>
    </submittedName>
</protein>
<reference evidence="2 3" key="1">
    <citation type="submission" date="2019-07" db="EMBL/GenBank/DDBJ databases">
        <title>Genomes of Cafeteria roenbergensis.</title>
        <authorList>
            <person name="Fischer M.G."/>
            <person name="Hackl T."/>
            <person name="Roman M."/>
        </authorList>
    </citation>
    <scope>NUCLEOTIDE SEQUENCE [LARGE SCALE GENOMIC DNA]</scope>
    <source>
        <strain evidence="2 3">BVI</strain>
    </source>
</reference>
<feature type="compositionally biased region" description="Acidic residues" evidence="1">
    <location>
        <begin position="502"/>
        <end position="515"/>
    </location>
</feature>